<comment type="caution">
    <text evidence="3">The sequence shown here is derived from an EMBL/GenBank/DDBJ whole genome shotgun (WGS) entry which is preliminary data.</text>
</comment>
<evidence type="ECO:0000256" key="2">
    <source>
        <dbReference type="SAM" id="Phobius"/>
    </source>
</evidence>
<gene>
    <name evidence="3" type="ORF">D0863_15630</name>
</gene>
<dbReference type="EMBL" id="QWIP01001290">
    <property type="protein sequence ID" value="RMY47466.1"/>
    <property type="molecule type" value="Genomic_DNA"/>
</dbReference>
<proteinExistence type="predicted"/>
<dbReference type="VEuPathDB" id="FungiDB:BTJ68_01986"/>
<feature type="compositionally biased region" description="Polar residues" evidence="1">
    <location>
        <begin position="236"/>
        <end position="274"/>
    </location>
</feature>
<dbReference type="OrthoDB" id="3939885at2759"/>
<organism evidence="3 4">
    <name type="scientific">Hortaea werneckii</name>
    <name type="common">Black yeast</name>
    <name type="synonym">Cladosporium werneckii</name>
    <dbReference type="NCBI Taxonomy" id="91943"/>
    <lineage>
        <taxon>Eukaryota</taxon>
        <taxon>Fungi</taxon>
        <taxon>Dikarya</taxon>
        <taxon>Ascomycota</taxon>
        <taxon>Pezizomycotina</taxon>
        <taxon>Dothideomycetes</taxon>
        <taxon>Dothideomycetidae</taxon>
        <taxon>Mycosphaerellales</taxon>
        <taxon>Teratosphaeriaceae</taxon>
        <taxon>Hortaea</taxon>
    </lineage>
</organism>
<evidence type="ECO:0000256" key="1">
    <source>
        <dbReference type="SAM" id="MobiDB-lite"/>
    </source>
</evidence>
<protein>
    <recommendedName>
        <fullName evidence="5">Mid2 domain-containing protein</fullName>
    </recommendedName>
</protein>
<feature type="region of interest" description="Disordered" evidence="1">
    <location>
        <begin position="83"/>
        <end position="104"/>
    </location>
</feature>
<accession>A0A3M7C6T0</accession>
<sequence>MLFLLRSLPIEVTAMARLAFLILSAGLSGIEIQHALAQRFPTDITATSASTLSAASTVTASQESSTTSSSIAGVSYPSASSASATGSIGSTSTPSTSSSTTASEASNTAFNTTLMEDVRSNGSGLSSSAKIGIGIGVGVGIPLLAAILTAILLIRKRRKRSLGPYGPVTTNDKGVGESSSFHSPSITPHELRNVGSKAPFLPPIPVQETSLQSPDQKLSPVALQNEQPSPLPPVQHNPSSTQRPVTSQDISRSSTLNLNTRPATAPQQPSTTRENLPPSPVSPVSPVSPISGASSRPSSLRQSLNHER</sequence>
<keyword evidence="2" id="KW-0812">Transmembrane</keyword>
<feature type="compositionally biased region" description="Polar residues" evidence="1">
    <location>
        <begin position="168"/>
        <end position="186"/>
    </location>
</feature>
<reference evidence="3 4" key="1">
    <citation type="journal article" date="2018" name="BMC Genomics">
        <title>Genomic evidence for intraspecific hybridization in a clonal and extremely halotolerant yeast.</title>
        <authorList>
            <person name="Gostincar C."/>
            <person name="Stajich J.E."/>
            <person name="Zupancic J."/>
            <person name="Zalar P."/>
            <person name="Gunde-Cimerman N."/>
        </authorList>
    </citation>
    <scope>NUCLEOTIDE SEQUENCE [LARGE SCALE GENOMIC DNA]</scope>
    <source>
        <strain evidence="3 4">EXF-2682</strain>
    </source>
</reference>
<feature type="compositionally biased region" description="Low complexity" evidence="1">
    <location>
        <begin position="284"/>
        <end position="308"/>
    </location>
</feature>
<keyword evidence="2" id="KW-1133">Transmembrane helix</keyword>
<dbReference type="Proteomes" id="UP000269276">
    <property type="component" value="Unassembled WGS sequence"/>
</dbReference>
<feature type="region of interest" description="Disordered" evidence="1">
    <location>
        <begin position="162"/>
        <end position="308"/>
    </location>
</feature>
<evidence type="ECO:0000313" key="3">
    <source>
        <dbReference type="EMBL" id="RMY47466.1"/>
    </source>
</evidence>
<evidence type="ECO:0000313" key="4">
    <source>
        <dbReference type="Proteomes" id="UP000269276"/>
    </source>
</evidence>
<keyword evidence="2" id="KW-0472">Membrane</keyword>
<evidence type="ECO:0008006" key="5">
    <source>
        <dbReference type="Google" id="ProtNLM"/>
    </source>
</evidence>
<feature type="compositionally biased region" description="Polar residues" evidence="1">
    <location>
        <begin position="207"/>
        <end position="228"/>
    </location>
</feature>
<name>A0A3M7C6T0_HORWE</name>
<feature type="transmembrane region" description="Helical" evidence="2">
    <location>
        <begin position="131"/>
        <end position="154"/>
    </location>
</feature>
<dbReference type="AlphaFoldDB" id="A0A3M7C6T0"/>